<reference evidence="1" key="1">
    <citation type="submission" date="2019-08" db="EMBL/GenBank/DDBJ databases">
        <authorList>
            <person name="Kucharzyk K."/>
            <person name="Murdoch R.W."/>
            <person name="Higgins S."/>
            <person name="Loffler F."/>
        </authorList>
    </citation>
    <scope>NUCLEOTIDE SEQUENCE</scope>
</reference>
<protein>
    <submittedName>
        <fullName evidence="1">Uncharacterized protein</fullName>
    </submittedName>
</protein>
<organism evidence="1">
    <name type="scientific">bioreactor metagenome</name>
    <dbReference type="NCBI Taxonomy" id="1076179"/>
    <lineage>
        <taxon>unclassified sequences</taxon>
        <taxon>metagenomes</taxon>
        <taxon>ecological metagenomes</taxon>
    </lineage>
</organism>
<comment type="caution">
    <text evidence="1">The sequence shown here is derived from an EMBL/GenBank/DDBJ whole genome shotgun (WGS) entry which is preliminary data.</text>
</comment>
<dbReference type="AlphaFoldDB" id="A0A645JIY8"/>
<evidence type="ECO:0000313" key="1">
    <source>
        <dbReference type="EMBL" id="MPN59593.1"/>
    </source>
</evidence>
<sequence length="56" mass="6828">MQIKRIIERKQRLDIYPGRPEELFTYRAAKLFNAHMQLIHADKLSHKREPVRVQTR</sequence>
<dbReference type="EMBL" id="VSSQ01133772">
    <property type="protein sequence ID" value="MPN59593.1"/>
    <property type="molecule type" value="Genomic_DNA"/>
</dbReference>
<accession>A0A645JIY8</accession>
<name>A0A645JIY8_9ZZZZ</name>
<gene>
    <name evidence="1" type="ORF">SDC9_207314</name>
</gene>
<proteinExistence type="predicted"/>